<dbReference type="CDD" id="cd09020">
    <property type="entry name" value="D-hex-6-P-epi_like"/>
    <property type="match status" value="1"/>
</dbReference>
<evidence type="ECO:0000256" key="2">
    <source>
        <dbReference type="ARBA" id="ARBA00005866"/>
    </source>
</evidence>
<keyword evidence="7" id="KW-1185">Reference proteome</keyword>
<feature type="active site" evidence="5">
    <location>
        <position position="150"/>
    </location>
</feature>
<keyword evidence="3 4" id="KW-0413">Isomerase</keyword>
<feature type="active site" evidence="5">
    <location>
        <position position="255"/>
    </location>
</feature>
<gene>
    <name evidence="6" type="ORF">GIY30_11920</name>
</gene>
<sequence>MDGVRYDTIHGLDVVVVETPTATASISLFGGQVVSFVAAGATTDVMWLSPLVASPPTPIRGGVPVCWPYFGREGQPDDAPSHGYARTAMWEVIDGRTTDFGGTELTFAPQGIEQVALHVQLTVRVGDALEQQLRTHNPGSETITMTEAFHNYLRVADVGSVRVAGLGGLTYLDKFDDMRTHPQHGDWVLPADDPRSDRIYPGAGGEYRLIDPVLQRAIDVTVHGGQSAVVWNPGEHGAAGMADVGPHWREFVCVEAANAGPDVIDVPAGGTHTLTQTISVTPL</sequence>
<protein>
    <recommendedName>
        <fullName evidence="4">Putative glucose-6-phosphate 1-epimerase</fullName>
        <ecNumber evidence="4">5.1.3.15</ecNumber>
    </recommendedName>
</protein>
<dbReference type="PANTHER" id="PTHR11122:SF13">
    <property type="entry name" value="GLUCOSE-6-PHOSPHATE 1-EPIMERASE"/>
    <property type="match status" value="1"/>
</dbReference>
<reference evidence="6 7" key="1">
    <citation type="submission" date="2019-11" db="EMBL/GenBank/DDBJ databases">
        <title>Gordonia sp. nov., a novel actinobacterium isolated from mangrove soil in Hainan.</title>
        <authorList>
            <person name="Huang X."/>
            <person name="Xie Y."/>
            <person name="Chu X."/>
            <person name="Xiao K."/>
        </authorList>
    </citation>
    <scope>NUCLEOTIDE SEQUENCE [LARGE SCALE GENOMIC DNA]</scope>
    <source>
        <strain evidence="6 7">HNM0687</strain>
    </source>
</reference>
<dbReference type="InterPro" id="IPR011013">
    <property type="entry name" value="Gal_mutarotase_sf_dom"/>
</dbReference>
<accession>A0A6L7GSF3</accession>
<evidence type="ECO:0000256" key="5">
    <source>
        <dbReference type="PIRSR" id="PIRSR016020-1"/>
    </source>
</evidence>
<dbReference type="Proteomes" id="UP000475545">
    <property type="component" value="Unassembled WGS sequence"/>
</dbReference>
<proteinExistence type="inferred from homology"/>
<dbReference type="PIRSF" id="PIRSF016020">
    <property type="entry name" value="PHexose_mutarotase"/>
    <property type="match status" value="1"/>
</dbReference>
<evidence type="ECO:0000256" key="1">
    <source>
        <dbReference type="ARBA" id="ARBA00001096"/>
    </source>
</evidence>
<dbReference type="GO" id="GO:0047938">
    <property type="term" value="F:glucose-6-phosphate 1-epimerase activity"/>
    <property type="evidence" value="ECO:0007669"/>
    <property type="project" value="UniProtKB-UniRule"/>
</dbReference>
<dbReference type="InterPro" id="IPR014718">
    <property type="entry name" value="GH-type_carb-bd"/>
</dbReference>
<evidence type="ECO:0000313" key="7">
    <source>
        <dbReference type="Proteomes" id="UP000475545"/>
    </source>
</evidence>
<comment type="similarity">
    <text evidence="2 4">Belongs to the glucose-6-phosphate 1-epimerase family.</text>
</comment>
<dbReference type="SUPFAM" id="SSF74650">
    <property type="entry name" value="Galactose mutarotase-like"/>
    <property type="match status" value="1"/>
</dbReference>
<dbReference type="GO" id="GO:0030246">
    <property type="term" value="F:carbohydrate binding"/>
    <property type="evidence" value="ECO:0007669"/>
    <property type="project" value="UniProtKB-UniRule"/>
</dbReference>
<evidence type="ECO:0000256" key="3">
    <source>
        <dbReference type="ARBA" id="ARBA00023235"/>
    </source>
</evidence>
<dbReference type="EMBL" id="WMBR01000003">
    <property type="protein sequence ID" value="MXP22051.1"/>
    <property type="molecule type" value="Genomic_DNA"/>
</dbReference>
<evidence type="ECO:0000256" key="4">
    <source>
        <dbReference type="PIRNR" id="PIRNR016020"/>
    </source>
</evidence>
<comment type="catalytic activity">
    <reaction evidence="1">
        <text>alpha-D-glucose 6-phosphate = beta-D-glucose 6-phosphate</text>
        <dbReference type="Rhea" id="RHEA:16249"/>
        <dbReference type="ChEBI" id="CHEBI:58225"/>
        <dbReference type="ChEBI" id="CHEBI:58247"/>
        <dbReference type="EC" id="5.1.3.15"/>
    </reaction>
</comment>
<comment type="caution">
    <text evidence="6">The sequence shown here is derived from an EMBL/GenBank/DDBJ whole genome shotgun (WGS) entry which is preliminary data.</text>
</comment>
<dbReference type="EC" id="5.1.3.15" evidence="4"/>
<dbReference type="PANTHER" id="PTHR11122">
    <property type="entry name" value="APOSPORY-ASSOCIATED PROTEIN C-RELATED"/>
    <property type="match status" value="1"/>
</dbReference>
<evidence type="ECO:0000313" key="6">
    <source>
        <dbReference type="EMBL" id="MXP22051.1"/>
    </source>
</evidence>
<dbReference type="InterPro" id="IPR008183">
    <property type="entry name" value="Aldose_1/G6P_1-epimerase"/>
</dbReference>
<dbReference type="Gene3D" id="2.70.98.10">
    <property type="match status" value="1"/>
</dbReference>
<dbReference type="GO" id="GO:0005975">
    <property type="term" value="P:carbohydrate metabolic process"/>
    <property type="evidence" value="ECO:0007669"/>
    <property type="project" value="InterPro"/>
</dbReference>
<organism evidence="6 7">
    <name type="scientific">Gordonia mangrovi</name>
    <dbReference type="NCBI Taxonomy" id="2665643"/>
    <lineage>
        <taxon>Bacteria</taxon>
        <taxon>Bacillati</taxon>
        <taxon>Actinomycetota</taxon>
        <taxon>Actinomycetes</taxon>
        <taxon>Mycobacteriales</taxon>
        <taxon>Gordoniaceae</taxon>
        <taxon>Gordonia</taxon>
    </lineage>
</organism>
<dbReference type="AlphaFoldDB" id="A0A6L7GSF3"/>
<name>A0A6L7GSF3_9ACTN</name>
<dbReference type="Pfam" id="PF01263">
    <property type="entry name" value="Aldose_epim"/>
    <property type="match status" value="1"/>
</dbReference>
<dbReference type="InterPro" id="IPR025532">
    <property type="entry name" value="G6P_1-epimerase"/>
</dbReference>